<reference evidence="3" key="1">
    <citation type="submission" date="2017-02" db="EMBL/GenBank/DDBJ databases">
        <authorList>
            <person name="Varghese N."/>
            <person name="Submissions S."/>
        </authorList>
    </citation>
    <scope>NUCLEOTIDE SEQUENCE [LARGE SCALE GENOMIC DNA]</scope>
    <source>
        <strain evidence="3">UM2</strain>
    </source>
</reference>
<dbReference type="STRING" id="439228.SAMN06295920_1198"/>
<dbReference type="AlphaFoldDB" id="A0A1T5GSW9"/>
<evidence type="ECO:0000259" key="1">
    <source>
        <dbReference type="Pfam" id="PF06904"/>
    </source>
</evidence>
<evidence type="ECO:0000313" key="2">
    <source>
        <dbReference type="EMBL" id="SKC11494.1"/>
    </source>
</evidence>
<dbReference type="EMBL" id="FUYM01000019">
    <property type="protein sequence ID" value="SKC11494.1"/>
    <property type="molecule type" value="Genomic_DNA"/>
</dbReference>
<accession>A0A1T5GSW9</accession>
<name>A0A1T5GSW9_9SPHN</name>
<protein>
    <submittedName>
        <fullName evidence="2">Extensin-like protein C-terminus</fullName>
    </submittedName>
</protein>
<dbReference type="Pfam" id="PF06904">
    <property type="entry name" value="Extensin-like_C"/>
    <property type="match status" value="1"/>
</dbReference>
<sequence length="237" mass="26236">MAHARLAFRAFLLVLATALVLALYHWGKGHPQDLPWTPLSLADPVGRFTNFKIARVREDFPACRRLLDDAAEAYRVLPPVRGKATCGYADGVALVPSDGFSYAPRAEISCPVAVGLFLWEKQVLQPAARRHFGRPVVRVDSFGSYACRPIRGGREGRWSEHARANAIDIAGFRLAGGQRISIAGDWAREGREAAFLREVRNGACSMFSTVLSPDYNGLHRDHLHLDQAPRGGWSFCR</sequence>
<evidence type="ECO:0000313" key="3">
    <source>
        <dbReference type="Proteomes" id="UP000189818"/>
    </source>
</evidence>
<feature type="domain" description="Extensin-like C-terminal" evidence="1">
    <location>
        <begin position="62"/>
        <end position="237"/>
    </location>
</feature>
<dbReference type="RefSeq" id="WP_079650859.1">
    <property type="nucleotide sequence ID" value="NZ_FUYM01000019.1"/>
</dbReference>
<dbReference type="Proteomes" id="UP000189818">
    <property type="component" value="Unassembled WGS sequence"/>
</dbReference>
<proteinExistence type="predicted"/>
<gene>
    <name evidence="2" type="ORF">SAMN06295920_1198</name>
</gene>
<dbReference type="InterPro" id="IPR009683">
    <property type="entry name" value="Extensin-like_C"/>
</dbReference>
<dbReference type="OrthoDB" id="9809788at2"/>
<keyword evidence="3" id="KW-1185">Reference proteome</keyword>
<organism evidence="2 3">
    <name type="scientific">Rhizorhabdus histidinilytica</name>
    <dbReference type="NCBI Taxonomy" id="439228"/>
    <lineage>
        <taxon>Bacteria</taxon>
        <taxon>Pseudomonadati</taxon>
        <taxon>Pseudomonadota</taxon>
        <taxon>Alphaproteobacteria</taxon>
        <taxon>Sphingomonadales</taxon>
        <taxon>Sphingomonadaceae</taxon>
        <taxon>Rhizorhabdus</taxon>
    </lineage>
</organism>